<dbReference type="InterPro" id="IPR010610">
    <property type="entry name" value="EryCIII-like_C"/>
</dbReference>
<feature type="compositionally biased region" description="Polar residues" evidence="16">
    <location>
        <begin position="571"/>
        <end position="599"/>
    </location>
</feature>
<evidence type="ECO:0000256" key="13">
    <source>
        <dbReference type="ARBA" id="ARBA00029843"/>
    </source>
</evidence>
<dbReference type="GO" id="GO:0016906">
    <property type="term" value="F:sterol 3-beta-glucosyltransferase activity"/>
    <property type="evidence" value="ECO:0007669"/>
    <property type="project" value="UniProtKB-EC"/>
</dbReference>
<dbReference type="InterPro" id="IPR001849">
    <property type="entry name" value="PH_domain"/>
</dbReference>
<feature type="compositionally biased region" description="Low complexity" evidence="16">
    <location>
        <begin position="136"/>
        <end position="149"/>
    </location>
</feature>
<evidence type="ECO:0000256" key="8">
    <source>
        <dbReference type="ARBA" id="ARBA00022676"/>
    </source>
</evidence>
<dbReference type="InterPro" id="IPR004182">
    <property type="entry name" value="GRAM"/>
</dbReference>
<dbReference type="Proteomes" id="UP000887226">
    <property type="component" value="Unassembled WGS sequence"/>
</dbReference>
<dbReference type="Pfam" id="PF06722">
    <property type="entry name" value="EryCIII-like_C"/>
    <property type="match status" value="1"/>
</dbReference>
<evidence type="ECO:0000313" key="18">
    <source>
        <dbReference type="EMBL" id="KAG9242688.1"/>
    </source>
</evidence>
<dbReference type="FunFam" id="2.30.29.30:FF:000560">
    <property type="entry name" value="Sterol 3-beta-glucosyltransferase"/>
    <property type="match status" value="1"/>
</dbReference>
<evidence type="ECO:0000256" key="16">
    <source>
        <dbReference type="SAM" id="MobiDB-lite"/>
    </source>
</evidence>
<dbReference type="InterPro" id="IPR048066">
    <property type="entry name" value="ATG26_PH_GRAM1"/>
</dbReference>
<keyword evidence="8" id="KW-0328">Glycosyltransferase</keyword>
<keyword evidence="6" id="KW-0813">Transport</keyword>
<evidence type="ECO:0000256" key="14">
    <source>
        <dbReference type="ARBA" id="ARBA00047886"/>
    </source>
</evidence>
<reference evidence="18" key="1">
    <citation type="journal article" date="2021" name="IMA Fungus">
        <title>Genomic characterization of three marine fungi, including Emericellopsis atlantica sp. nov. with signatures of a generalist lifestyle and marine biomass degradation.</title>
        <authorList>
            <person name="Hagestad O.C."/>
            <person name="Hou L."/>
            <person name="Andersen J.H."/>
            <person name="Hansen E.H."/>
            <person name="Altermark B."/>
            <person name="Li C."/>
            <person name="Kuhnert E."/>
            <person name="Cox R.J."/>
            <person name="Crous P.W."/>
            <person name="Spatafora J.W."/>
            <person name="Lail K."/>
            <person name="Amirebrahimi M."/>
            <person name="Lipzen A."/>
            <person name="Pangilinan J."/>
            <person name="Andreopoulos W."/>
            <person name="Hayes R.D."/>
            <person name="Ng V."/>
            <person name="Grigoriev I.V."/>
            <person name="Jackson S.A."/>
            <person name="Sutton T.D.S."/>
            <person name="Dobson A.D.W."/>
            <person name="Rama T."/>
        </authorList>
    </citation>
    <scope>NUCLEOTIDE SEQUENCE</scope>
    <source>
        <strain evidence="18">TRa3180A</strain>
    </source>
</reference>
<protein>
    <recommendedName>
        <fullName evidence="5">Sterol 3-beta-glucosyltransferase</fullName>
        <ecNumber evidence="4">2.4.1.173</ecNumber>
    </recommendedName>
    <alternativeName>
        <fullName evidence="13">Autophagy-related protein 26</fullName>
    </alternativeName>
</protein>
<dbReference type="Pfam" id="PF03033">
    <property type="entry name" value="Glyco_transf_28"/>
    <property type="match status" value="1"/>
</dbReference>
<evidence type="ECO:0000256" key="5">
    <source>
        <dbReference type="ARBA" id="ARBA00017894"/>
    </source>
</evidence>
<dbReference type="FunFam" id="3.40.50.2000:FF:000029">
    <property type="entry name" value="Sterol 3-beta-glucosyltransferase"/>
    <property type="match status" value="1"/>
</dbReference>
<evidence type="ECO:0000256" key="11">
    <source>
        <dbReference type="ARBA" id="ARBA00023006"/>
    </source>
</evidence>
<dbReference type="GO" id="GO:0005975">
    <property type="term" value="P:carbohydrate metabolic process"/>
    <property type="evidence" value="ECO:0007669"/>
    <property type="project" value="InterPro"/>
</dbReference>
<feature type="region of interest" description="Disordered" evidence="16">
    <location>
        <begin position="614"/>
        <end position="674"/>
    </location>
</feature>
<dbReference type="CDD" id="cd13215">
    <property type="entry name" value="PH-GRAM1_AGT26"/>
    <property type="match status" value="1"/>
</dbReference>
<comment type="catalytic activity">
    <reaction evidence="14">
        <text>ergosterol + UDP-alpha-D-glucose = ergosteryl 3-beta-D-glucoside + UDP + H(+)</text>
        <dbReference type="Rhea" id="RHEA:61836"/>
        <dbReference type="ChEBI" id="CHEBI:15378"/>
        <dbReference type="ChEBI" id="CHEBI:16933"/>
        <dbReference type="ChEBI" id="CHEBI:52973"/>
        <dbReference type="ChEBI" id="CHEBI:58223"/>
        <dbReference type="ChEBI" id="CHEBI:58885"/>
    </reaction>
    <physiologicalReaction direction="left-to-right" evidence="14">
        <dbReference type="Rhea" id="RHEA:61837"/>
    </physiologicalReaction>
</comment>
<dbReference type="EC" id="2.4.1.173" evidence="4"/>
<dbReference type="SMART" id="SM00568">
    <property type="entry name" value="GRAM"/>
    <property type="match status" value="2"/>
</dbReference>
<keyword evidence="9" id="KW-0808">Transferase</keyword>
<dbReference type="InterPro" id="IPR004276">
    <property type="entry name" value="GlycoTrans_28_N"/>
</dbReference>
<dbReference type="GO" id="GO:0034045">
    <property type="term" value="C:phagophore assembly site membrane"/>
    <property type="evidence" value="ECO:0007669"/>
    <property type="project" value="UniProtKB-SubCell"/>
</dbReference>
<evidence type="ECO:0000256" key="4">
    <source>
        <dbReference type="ARBA" id="ARBA00012650"/>
    </source>
</evidence>
<keyword evidence="7" id="KW-0963">Cytoplasm</keyword>
<feature type="compositionally biased region" description="Low complexity" evidence="16">
    <location>
        <begin position="652"/>
        <end position="667"/>
    </location>
</feature>
<evidence type="ECO:0000256" key="6">
    <source>
        <dbReference type="ARBA" id="ARBA00022448"/>
    </source>
</evidence>
<dbReference type="InterPro" id="IPR050426">
    <property type="entry name" value="Glycosyltransferase_28"/>
</dbReference>
<evidence type="ECO:0000256" key="3">
    <source>
        <dbReference type="ARBA" id="ARBA00006962"/>
    </source>
</evidence>
<dbReference type="SUPFAM" id="SSF53756">
    <property type="entry name" value="UDP-Glycosyltransferase/glycogen phosphorylase"/>
    <property type="match status" value="1"/>
</dbReference>
<dbReference type="OrthoDB" id="10261837at2759"/>
<evidence type="ECO:0000256" key="9">
    <source>
        <dbReference type="ARBA" id="ARBA00022679"/>
    </source>
</evidence>
<feature type="compositionally biased region" description="Basic and acidic residues" evidence="16">
    <location>
        <begin position="558"/>
        <end position="570"/>
    </location>
</feature>
<dbReference type="Pfam" id="PF00169">
    <property type="entry name" value="PH"/>
    <property type="match status" value="1"/>
</dbReference>
<dbReference type="PROSITE" id="PS50003">
    <property type="entry name" value="PH_DOMAIN"/>
    <property type="match status" value="1"/>
</dbReference>
<feature type="region of interest" description="Disordered" evidence="16">
    <location>
        <begin position="537"/>
        <end position="599"/>
    </location>
</feature>
<dbReference type="Pfam" id="PF02893">
    <property type="entry name" value="GRAM"/>
    <property type="match status" value="1"/>
</dbReference>
<name>A0A9P7Z0J9_9HELO</name>
<dbReference type="GO" id="GO:0015031">
    <property type="term" value="P:protein transport"/>
    <property type="evidence" value="ECO:0007669"/>
    <property type="project" value="UniProtKB-KW"/>
</dbReference>
<evidence type="ECO:0000256" key="15">
    <source>
        <dbReference type="ARBA" id="ARBA00049453"/>
    </source>
</evidence>
<dbReference type="PANTHER" id="PTHR48050:SF25">
    <property type="entry name" value="STEROL 3-BETA-GLUCOSYLTRANSFERASE"/>
    <property type="match status" value="1"/>
</dbReference>
<comment type="similarity">
    <text evidence="3">Belongs to the glycosyltransferase 28 family.</text>
</comment>
<evidence type="ECO:0000256" key="12">
    <source>
        <dbReference type="ARBA" id="ARBA00023136"/>
    </source>
</evidence>
<organism evidence="18 19">
    <name type="scientific">Calycina marina</name>
    <dbReference type="NCBI Taxonomy" id="1763456"/>
    <lineage>
        <taxon>Eukaryota</taxon>
        <taxon>Fungi</taxon>
        <taxon>Dikarya</taxon>
        <taxon>Ascomycota</taxon>
        <taxon>Pezizomycotina</taxon>
        <taxon>Leotiomycetes</taxon>
        <taxon>Helotiales</taxon>
        <taxon>Pezizellaceae</taxon>
        <taxon>Calycina</taxon>
    </lineage>
</organism>
<sequence length="1429" mass="159168">MPPEDDLKKRVARKLTKRRTEGRQVTMEIPERFRDGDDADDDCTAPQGANPFLNQSVFGMIAAAGSQVDFNARFDQQSSDEEEDAGETQSTGLQVKKTRPAKRAAAETPPPATADAKKHRRKLSEQKYIRSLARLGSGSKSKTSSKSTSPPDSHTEYPQPEIQLSHMPTHEPVMSRMLEAKAQASLRPSFDLQRLSEDAEQQDGGDRHATTLAKRLAEIFQFDKPENVIEEYPCWLLKSVLLQGYLYVTTKHICFYAYLPKKSNEVVKSGHLSKSGRRNPKYNRYWFRLKGDVLSYYSDPSELYFPSGNIDLRYGISASVNEKDKGKDATHFTVVTHQRNYSFKADSAPSAKEWVKALQKIIFRSHNDGDSVKISLPIANIIDIEDSQIIDFADTCKIRVIDNDETYAIDEYFFSFFNFGKEALNVLKLLVEDTTAQQIPGDLLTLPYLGDQTSSPNFLHPAFKRNLVHLQSHKSLPPPIRTNTPKLEEVVRATLSPISPTANQSPRVSIDTSRASTDILRKSLDFSKIARSVDLSRLNTDGPSRSTSGHRRSSSRPRLSERKFSDRHQTSSDSYVHSLEDPTSSGILPSGSDETQASASQILRGSDVFFSPTIQRSSSAARKKKVGGGEAAPHTKLRKTPKADADSDVLVPPETGTSSSMPGSSSGNADGAAPVPTLQNIVKVSAYPLQRAAGFADYLNKHSKRMSTLLATESMGYVEKVSGMWKGGKKHYDEPVGRNGHPQEYNDADDEENAVSGDRFRDHFALPDREKLQAAYFGFLHRVLPLYGKIYISDRSFCFRSLLPGTRTKLILPLKDIENVDKERGFRFGYSGLVVVIKGHEEMFFEFSQSDIRDDCAVTLLQNLETMRFLQESGLLTMEEKESAESASAENKALQKARYEGGVDSHQMPMPQHSEDKNVGSHSILFDDPRASILNFKPTESLRITCLTIGSRGDVQPYIALCKGLIADGHKPRIATHVEFKDWIVGHGIEFAPVDGDPAELMRICVENGMFTYSFLKEASSKFRGWIDELLHSGWVACQGSDILIESPSAMGGIHIAEALGIPYFRAFSMPWTRTRAYPHAFVVPEHKMGGAYNYLTYVMFDNIFWKAIAGQVNRWRKRDLGLQATSLEKMQPNKVPFLYNFSPSVVVPPLDYSDWIRVTGYWFLDEGANWEPPKELTDFIKQARADGKKLVYVGFGSIVVADSAALTNTIIKSVLKADVRCILSKGWSDRLDKKATSEVEASLPPEILQIKSTPHDWLLKQVDAAAHHGGSGTTGASLRAGIPTIIKPFFGDQFFFGSRVEDLGVGIFLRKLNVSLFSRALWEASHSERMIVKARAVGKQICREDGVKTAIQSIYRDLEYAKSLIKGRQGKTVDDAAEESEESWTFIGDDADPELTKRLQAWDPMAQSGFLSQTAPRCSYSEGESGGV</sequence>
<dbReference type="CDD" id="cd13216">
    <property type="entry name" value="PH-GRAM2_AGT26"/>
    <property type="match status" value="1"/>
</dbReference>
<dbReference type="SUPFAM" id="SSF50729">
    <property type="entry name" value="PH domain-like"/>
    <property type="match status" value="1"/>
</dbReference>
<evidence type="ECO:0000256" key="7">
    <source>
        <dbReference type="ARBA" id="ARBA00022490"/>
    </source>
</evidence>
<feature type="region of interest" description="Disordered" evidence="16">
    <location>
        <begin position="1"/>
        <end position="50"/>
    </location>
</feature>
<keyword evidence="12" id="KW-0472">Membrane</keyword>
<evidence type="ECO:0000256" key="1">
    <source>
        <dbReference type="ARBA" id="ARBA00004496"/>
    </source>
</evidence>
<keyword evidence="10" id="KW-0653">Protein transport</keyword>
<keyword evidence="11" id="KW-0072">Autophagy</keyword>
<feature type="domain" description="PH" evidence="17">
    <location>
        <begin position="265"/>
        <end position="363"/>
    </location>
</feature>
<dbReference type="InterPro" id="IPR048065">
    <property type="entry name" value="ATG26_PH_GRAM2"/>
</dbReference>
<gene>
    <name evidence="18" type="ORF">BJ878DRAFT_157704</name>
</gene>
<dbReference type="InterPro" id="IPR002213">
    <property type="entry name" value="UDP_glucos_trans"/>
</dbReference>
<dbReference type="SMART" id="SM00233">
    <property type="entry name" value="PH"/>
    <property type="match status" value="1"/>
</dbReference>
<comment type="caution">
    <text evidence="18">The sequence shown here is derived from an EMBL/GenBank/DDBJ whole genome shotgun (WGS) entry which is preliminary data.</text>
</comment>
<accession>A0A9P7Z0J9</accession>
<dbReference type="InterPro" id="IPR011993">
    <property type="entry name" value="PH-like_dom_sf"/>
</dbReference>
<dbReference type="GO" id="GO:0016125">
    <property type="term" value="P:sterol metabolic process"/>
    <property type="evidence" value="ECO:0007669"/>
    <property type="project" value="TreeGrafter"/>
</dbReference>
<evidence type="ECO:0000259" key="17">
    <source>
        <dbReference type="PROSITE" id="PS50003"/>
    </source>
</evidence>
<dbReference type="GO" id="GO:0006914">
    <property type="term" value="P:autophagy"/>
    <property type="evidence" value="ECO:0007669"/>
    <property type="project" value="UniProtKB-KW"/>
</dbReference>
<proteinExistence type="inferred from homology"/>
<evidence type="ECO:0000313" key="19">
    <source>
        <dbReference type="Proteomes" id="UP000887226"/>
    </source>
</evidence>
<dbReference type="Gene3D" id="3.40.50.2000">
    <property type="entry name" value="Glycogen Phosphorylase B"/>
    <property type="match status" value="2"/>
</dbReference>
<evidence type="ECO:0000256" key="10">
    <source>
        <dbReference type="ARBA" id="ARBA00022927"/>
    </source>
</evidence>
<comment type="catalytic activity">
    <reaction evidence="15">
        <text>a sterol + UDP-alpha-D-glucose = a sterol 3-beta-D-glucoside + UDP + H(+)</text>
        <dbReference type="Rhea" id="RHEA:22724"/>
        <dbReference type="ChEBI" id="CHEBI:15378"/>
        <dbReference type="ChEBI" id="CHEBI:15889"/>
        <dbReference type="ChEBI" id="CHEBI:37424"/>
        <dbReference type="ChEBI" id="CHEBI:58223"/>
        <dbReference type="ChEBI" id="CHEBI:58885"/>
        <dbReference type="EC" id="2.4.1.173"/>
    </reaction>
    <physiologicalReaction direction="left-to-right" evidence="15">
        <dbReference type="Rhea" id="RHEA:22725"/>
    </physiologicalReaction>
</comment>
<dbReference type="CDD" id="cd03784">
    <property type="entry name" value="GT1_Gtf-like"/>
    <property type="match status" value="1"/>
</dbReference>
<dbReference type="FunFam" id="2.30.29.30:FF:000303">
    <property type="entry name" value="Sterol 3-beta-glucosyltransferase"/>
    <property type="match status" value="1"/>
</dbReference>
<feature type="region of interest" description="Disordered" evidence="16">
    <location>
        <begin position="72"/>
        <end position="164"/>
    </location>
</feature>
<evidence type="ECO:0000256" key="2">
    <source>
        <dbReference type="ARBA" id="ARBA00004623"/>
    </source>
</evidence>
<keyword evidence="19" id="KW-1185">Reference proteome</keyword>
<comment type="subcellular location">
    <subcellularLocation>
        <location evidence="1">Cytoplasm</location>
    </subcellularLocation>
    <subcellularLocation>
        <location evidence="2">Preautophagosomal structure membrane</location>
        <topology evidence="2">Peripheral membrane protein</topology>
    </subcellularLocation>
</comment>
<dbReference type="FunFam" id="3.40.50.2000:FF:000009">
    <property type="entry name" value="Sterol 3-beta-glucosyltransferase UGT80A2"/>
    <property type="match status" value="1"/>
</dbReference>
<dbReference type="EMBL" id="MU254047">
    <property type="protein sequence ID" value="KAG9242688.1"/>
    <property type="molecule type" value="Genomic_DNA"/>
</dbReference>
<dbReference type="PANTHER" id="PTHR48050">
    <property type="entry name" value="STEROL 3-BETA-GLUCOSYLTRANSFERASE"/>
    <property type="match status" value="1"/>
</dbReference>
<dbReference type="Gene3D" id="2.30.29.30">
    <property type="entry name" value="Pleckstrin-homology domain (PH domain)/Phosphotyrosine-binding domain (PTB)"/>
    <property type="match status" value="3"/>
</dbReference>